<feature type="region of interest" description="Disordered" evidence="1">
    <location>
        <begin position="1"/>
        <end position="156"/>
    </location>
</feature>
<gene>
    <name evidence="3" type="ORF">BD626DRAFT_564145</name>
</gene>
<feature type="region of interest" description="Disordered" evidence="1">
    <location>
        <begin position="673"/>
        <end position="712"/>
    </location>
</feature>
<keyword evidence="4" id="KW-1185">Reference proteome</keyword>
<feature type="compositionally biased region" description="Low complexity" evidence="1">
    <location>
        <begin position="892"/>
        <end position="906"/>
    </location>
</feature>
<dbReference type="AlphaFoldDB" id="A0A550D0F8"/>
<evidence type="ECO:0000256" key="1">
    <source>
        <dbReference type="SAM" id="MobiDB-lite"/>
    </source>
</evidence>
<feature type="compositionally biased region" description="Basic and acidic residues" evidence="1">
    <location>
        <begin position="641"/>
        <end position="658"/>
    </location>
</feature>
<dbReference type="GO" id="GO:2001069">
    <property type="term" value="F:glycogen binding"/>
    <property type="evidence" value="ECO:0007669"/>
    <property type="project" value="TreeGrafter"/>
</dbReference>
<feature type="region of interest" description="Disordered" evidence="1">
    <location>
        <begin position="831"/>
        <end position="921"/>
    </location>
</feature>
<dbReference type="STRING" id="97359.A0A550D0F8"/>
<feature type="compositionally biased region" description="Basic and acidic residues" evidence="1">
    <location>
        <begin position="764"/>
        <end position="781"/>
    </location>
</feature>
<dbReference type="GO" id="GO:0000164">
    <property type="term" value="C:protein phosphatase type 1 complex"/>
    <property type="evidence" value="ECO:0007669"/>
    <property type="project" value="TreeGrafter"/>
</dbReference>
<dbReference type="PROSITE" id="PS51159">
    <property type="entry name" value="CBM21"/>
    <property type="match status" value="1"/>
</dbReference>
<feature type="compositionally biased region" description="Polar residues" evidence="1">
    <location>
        <begin position="106"/>
        <end position="125"/>
    </location>
</feature>
<evidence type="ECO:0000313" key="4">
    <source>
        <dbReference type="Proteomes" id="UP000320762"/>
    </source>
</evidence>
<feature type="region of interest" description="Disordered" evidence="1">
    <location>
        <begin position="567"/>
        <end position="604"/>
    </location>
</feature>
<feature type="region of interest" description="Disordered" evidence="1">
    <location>
        <begin position="531"/>
        <end position="553"/>
    </location>
</feature>
<dbReference type="InterPro" id="IPR005036">
    <property type="entry name" value="CBM21_dom"/>
</dbReference>
<dbReference type="InterPro" id="IPR038175">
    <property type="entry name" value="CBM21_dom_sf"/>
</dbReference>
<feature type="region of interest" description="Disordered" evidence="1">
    <location>
        <begin position="937"/>
        <end position="959"/>
    </location>
</feature>
<dbReference type="GO" id="GO:0008157">
    <property type="term" value="F:protein phosphatase 1 binding"/>
    <property type="evidence" value="ECO:0007669"/>
    <property type="project" value="TreeGrafter"/>
</dbReference>
<proteinExistence type="predicted"/>
<feature type="compositionally biased region" description="Low complexity" evidence="1">
    <location>
        <begin position="172"/>
        <end position="186"/>
    </location>
</feature>
<name>A0A550D0F8_9AGAR</name>
<evidence type="ECO:0000259" key="2">
    <source>
        <dbReference type="PROSITE" id="PS51159"/>
    </source>
</evidence>
<feature type="region of interest" description="Disordered" evidence="1">
    <location>
        <begin position="172"/>
        <end position="200"/>
    </location>
</feature>
<feature type="compositionally biased region" description="Pro residues" evidence="1">
    <location>
        <begin position="534"/>
        <end position="547"/>
    </location>
</feature>
<comment type="caution">
    <text evidence="3">The sequence shown here is derived from an EMBL/GenBank/DDBJ whole genome shotgun (WGS) entry which is preliminary data.</text>
</comment>
<reference evidence="3 4" key="1">
    <citation type="journal article" date="2019" name="New Phytol.">
        <title>Comparative genomics reveals unique wood-decay strategies and fruiting body development in the Schizophyllaceae.</title>
        <authorList>
            <person name="Almasi E."/>
            <person name="Sahu N."/>
            <person name="Krizsan K."/>
            <person name="Balint B."/>
            <person name="Kovacs G.M."/>
            <person name="Kiss B."/>
            <person name="Cseklye J."/>
            <person name="Drula E."/>
            <person name="Henrissat B."/>
            <person name="Nagy I."/>
            <person name="Chovatia M."/>
            <person name="Adam C."/>
            <person name="LaButti K."/>
            <person name="Lipzen A."/>
            <person name="Riley R."/>
            <person name="Grigoriev I.V."/>
            <person name="Nagy L.G."/>
        </authorList>
    </citation>
    <scope>NUCLEOTIDE SEQUENCE [LARGE SCALE GENOMIC DNA]</scope>
    <source>
        <strain evidence="3 4">NL-1724</strain>
    </source>
</reference>
<feature type="compositionally biased region" description="Polar residues" evidence="1">
    <location>
        <begin position="836"/>
        <end position="846"/>
    </location>
</feature>
<feature type="region of interest" description="Disordered" evidence="1">
    <location>
        <begin position="624"/>
        <end position="661"/>
    </location>
</feature>
<feature type="compositionally biased region" description="Basic and acidic residues" evidence="1">
    <location>
        <begin position="880"/>
        <end position="891"/>
    </location>
</feature>
<feature type="compositionally biased region" description="Low complexity" evidence="1">
    <location>
        <begin position="36"/>
        <end position="50"/>
    </location>
</feature>
<feature type="compositionally biased region" description="Basic residues" evidence="1">
    <location>
        <begin position="17"/>
        <end position="27"/>
    </location>
</feature>
<evidence type="ECO:0000313" key="3">
    <source>
        <dbReference type="EMBL" id="TRM70521.1"/>
    </source>
</evidence>
<dbReference type="PANTHER" id="PTHR12307:SF36">
    <property type="entry name" value="GLYCOGEN-BINDING SUBUNIT 76A"/>
    <property type="match status" value="1"/>
</dbReference>
<feature type="region of interest" description="Disordered" evidence="1">
    <location>
        <begin position="755"/>
        <end position="783"/>
    </location>
</feature>
<feature type="domain" description="CBM21" evidence="2">
    <location>
        <begin position="347"/>
        <end position="488"/>
    </location>
</feature>
<dbReference type="InterPro" id="IPR050782">
    <property type="entry name" value="PP1_regulatory_subunit_3"/>
</dbReference>
<dbReference type="GO" id="GO:0005979">
    <property type="term" value="P:regulation of glycogen biosynthetic process"/>
    <property type="evidence" value="ECO:0007669"/>
    <property type="project" value="TreeGrafter"/>
</dbReference>
<accession>A0A550D0F8</accession>
<dbReference type="EMBL" id="VDMD01000001">
    <property type="protein sequence ID" value="TRM70521.1"/>
    <property type="molecule type" value="Genomic_DNA"/>
</dbReference>
<protein>
    <submittedName>
        <fullName evidence="3">Putative phosphatase regulatory subunit-domain-containing protein</fullName>
    </submittedName>
</protein>
<dbReference type="OrthoDB" id="1881at2759"/>
<feature type="compositionally biased region" description="Polar residues" evidence="1">
    <location>
        <begin position="589"/>
        <end position="604"/>
    </location>
</feature>
<sequence length="959" mass="101569">MPYSTPLHSPAPLPTHSHGRPGHRRSFSTHDRFSDAHLGPGAFAPLGGLPRRTRSGSGTNAIASPALPQQKPRVFHIKSSDSDSDVESDNEGGPPPLQLKPKGNTFRLSLDTQNVPFNAPRTQSPIPFPRSSPLNSPQPGRMSPAPQMSPRPGMVRANSNPQIILSNGKVLKSSLKSSSSSPSIASQNLPTPVPPKHTAHMRARSAPATPSFDVLGLSDSSAPTTPKTVHFAGTDAVRIFNRTARPAALSFSGTGGENDTETETETEAPGYFGYMGAINMMKSGARQKPYAFPTAIASSTKPPEAEGETHYELDTSVTSTIPSLPLPAYALPSYVSGDPAPAHPSLARNVYLESLELISPPPSNPSEELRMMGTVVVRNIAFEKSVAVRFTLDDWNTTSEVVAKHTESLMTLPPALQTRHWGAQAHSMKSPTTDPPAAPQWDRFSFSIRLSDYSHNLDTRVLWFVVRFRIPGGGDWWDNNGGRDFRVAFRRVTSKESSRNFASARDKKTSAPAALPNLALPLSYQASGALPQVIQPPPAPPPAPPSTTSPTASVLAQKLSKLNLTNYSKPNVSGLPIDGSSESMPIGSKDNSAPSTKDNTPMASKLNTPVAGVGVIASPSPKIASRGMDLHWPWGSSQASAKKEEQTKQDEQPAKDEPLQGPRLALLPLAASAHSISPSTSTASEEDEDDVFDKKAADETPPTSPVLEKGKLVDEKLVVETPKAAPVSPGAELVVPMPKLQPAPPLVPLLQVEGVSKEQSSGRPRADTLDDAPKQPADEIPVKVAAPAEAIEIKVPTKQADDEARVVRDAVDALRNGLPNQAALLMPGLPTASLDALSSGSPSPSEFVTAPPSPSQRPQSPTSEAPYMAFQSLMASTTLARKDSPPSRKDSPLSSSPSSRSSSPVGPSTPPGQQKSAPLAHDSLYNAFVRQWCFAGAPTPTVSEPKGEGVGVSSRVVTE</sequence>
<dbReference type="PANTHER" id="PTHR12307">
    <property type="entry name" value="PROTEIN PHOSPHATASE 1 REGULATORY SUBUNIT"/>
    <property type="match status" value="1"/>
</dbReference>
<dbReference type="Proteomes" id="UP000320762">
    <property type="component" value="Unassembled WGS sequence"/>
</dbReference>
<organism evidence="3 4">
    <name type="scientific">Schizophyllum amplum</name>
    <dbReference type="NCBI Taxonomy" id="97359"/>
    <lineage>
        <taxon>Eukaryota</taxon>
        <taxon>Fungi</taxon>
        <taxon>Dikarya</taxon>
        <taxon>Basidiomycota</taxon>
        <taxon>Agaricomycotina</taxon>
        <taxon>Agaricomycetes</taxon>
        <taxon>Agaricomycetidae</taxon>
        <taxon>Agaricales</taxon>
        <taxon>Schizophyllaceae</taxon>
        <taxon>Schizophyllum</taxon>
    </lineage>
</organism>
<dbReference type="Pfam" id="PF03370">
    <property type="entry name" value="CBM_21"/>
    <property type="match status" value="1"/>
</dbReference>
<dbReference type="Gene3D" id="2.60.40.2440">
    <property type="entry name" value="Carbohydrate binding type-21 domain"/>
    <property type="match status" value="1"/>
</dbReference>